<organism evidence="1 2">
    <name type="scientific">Archangium minus</name>
    <dbReference type="NCBI Taxonomy" id="83450"/>
    <lineage>
        <taxon>Bacteria</taxon>
        <taxon>Pseudomonadati</taxon>
        <taxon>Myxococcota</taxon>
        <taxon>Myxococcia</taxon>
        <taxon>Myxococcales</taxon>
        <taxon>Cystobacterineae</taxon>
        <taxon>Archangiaceae</taxon>
        <taxon>Archangium</taxon>
    </lineage>
</organism>
<evidence type="ECO:0000313" key="1">
    <source>
        <dbReference type="EMBL" id="WNG45750.1"/>
    </source>
</evidence>
<name>A0ABY9WTH7_9BACT</name>
<dbReference type="EMBL" id="CP043494">
    <property type="protein sequence ID" value="WNG45750.1"/>
    <property type="molecule type" value="Genomic_DNA"/>
</dbReference>
<keyword evidence="1" id="KW-0449">Lipoprotein</keyword>
<dbReference type="RefSeq" id="WP_395821203.1">
    <property type="nucleotide sequence ID" value="NZ_CP043494.1"/>
</dbReference>
<evidence type="ECO:0000313" key="2">
    <source>
        <dbReference type="Proteomes" id="UP001611383"/>
    </source>
</evidence>
<proteinExistence type="predicted"/>
<dbReference type="NCBIfam" id="NF033754">
    <property type="entry name" value="gliding_CglC"/>
    <property type="match status" value="1"/>
</dbReference>
<protein>
    <submittedName>
        <fullName evidence="1">Adventurous gliding motility lipoprotein CglD</fullName>
    </submittedName>
</protein>
<sequence>MSARLALLVGAALLCGGCEVPSDIGKPCVLVKKSTTGQKFDPVTLADIGAGDKDFISFGSLDCEDLVCVRDANSPIQTSGEGDALRVLGYCSKSCVPTDDGAPQLQDFCAVNHPEASADVKERMSCRALLLDAEALEYMRKNQPEEYRATFGENASPYFCAATPKSN</sequence>
<reference evidence="1 2" key="1">
    <citation type="submission" date="2019-08" db="EMBL/GenBank/DDBJ databases">
        <title>Archangium and Cystobacter genomes.</title>
        <authorList>
            <person name="Chen I.-C.K."/>
            <person name="Wielgoss S."/>
        </authorList>
    </citation>
    <scope>NUCLEOTIDE SEQUENCE [LARGE SCALE GENOMIC DNA]</scope>
    <source>
        <strain evidence="1 2">Cbm 6</strain>
    </source>
</reference>
<gene>
    <name evidence="1" type="primary">cglD</name>
    <name evidence="1" type="ORF">F0U60_17770</name>
</gene>
<dbReference type="Proteomes" id="UP001611383">
    <property type="component" value="Chromosome"/>
</dbReference>
<keyword evidence="2" id="KW-1185">Reference proteome</keyword>
<accession>A0ABY9WTH7</accession>